<sequence length="290" mass="29568">MATNGGKPLVQSSDEVEDEGAVADWFTKISEVVGSGLEKLAVVGDREVPLDERTEFGIEDEGPRLSVAEKLALDGKPDGAGSDTLVAAMPDDVEEVVGEGAVEPRTDDAVHALPVRRVQGTIVVKDMTLKRILAQLEQELLAPPSEVAGVDVEDDVDKAADILDGHSLGVEVQNSGSLLKNHGRVDGRSRAIGEGRRVLFCVFRRSGGALQGGADARGSSVALDGRGNGLSLGLLRAGEGGAAGFGCGVVASCRGMEGAGHGGKRGAAQGQHAGGVALGAAHQGCGRRIG</sequence>
<dbReference type="Proteomes" id="UP000007752">
    <property type="component" value="Chromosome 12"/>
</dbReference>
<organism evidence="1">
    <name type="scientific">Oryza sativa subsp. japonica</name>
    <name type="common">Rice</name>
    <dbReference type="NCBI Taxonomy" id="39947"/>
    <lineage>
        <taxon>Eukaryota</taxon>
        <taxon>Viridiplantae</taxon>
        <taxon>Streptophyta</taxon>
        <taxon>Embryophyta</taxon>
        <taxon>Tracheophyta</taxon>
        <taxon>Spermatophyta</taxon>
        <taxon>Magnoliopsida</taxon>
        <taxon>Liliopsida</taxon>
        <taxon>Poales</taxon>
        <taxon>Poaceae</taxon>
        <taxon>BOP clade</taxon>
        <taxon>Oryzoideae</taxon>
        <taxon>Oryzeae</taxon>
        <taxon>Oryzinae</taxon>
        <taxon>Oryza</taxon>
        <taxon>Oryza sativa</taxon>
    </lineage>
</organism>
<dbReference type="AlphaFoldDB" id="A3CJ03"/>
<reference evidence="1" key="2">
    <citation type="submission" date="2008-12" db="EMBL/GenBank/DDBJ databases">
        <title>Improved gene annotation of the rice (Oryza sativa) genomes.</title>
        <authorList>
            <person name="Wang J."/>
            <person name="Li R."/>
            <person name="Fan W."/>
            <person name="Huang Q."/>
            <person name="Zhang J."/>
            <person name="Zhou Y."/>
            <person name="Hu Y."/>
            <person name="Zi S."/>
            <person name="Li J."/>
            <person name="Ni P."/>
            <person name="Zheng H."/>
            <person name="Zhang Y."/>
            <person name="Zhao M."/>
            <person name="Hao Q."/>
            <person name="McDermott J."/>
            <person name="Samudrala R."/>
            <person name="Kristiansen K."/>
            <person name="Wong G.K.-S."/>
        </authorList>
    </citation>
    <scope>NUCLEOTIDE SEQUENCE</scope>
</reference>
<accession>A3CJ03</accession>
<gene>
    <name evidence="1" type="ORF">OsJ_36709</name>
</gene>
<reference evidence="1" key="1">
    <citation type="journal article" date="2005" name="PLoS Biol.">
        <title>The genomes of Oryza sativa: a history of duplications.</title>
        <authorList>
            <person name="Yu J."/>
            <person name="Wang J."/>
            <person name="Lin W."/>
            <person name="Li S."/>
            <person name="Li H."/>
            <person name="Zhou J."/>
            <person name="Ni P."/>
            <person name="Dong W."/>
            <person name="Hu S."/>
            <person name="Zeng C."/>
            <person name="Zhang J."/>
            <person name="Zhang Y."/>
            <person name="Li R."/>
            <person name="Xu Z."/>
            <person name="Li S."/>
            <person name="Li X."/>
            <person name="Zheng H."/>
            <person name="Cong L."/>
            <person name="Lin L."/>
            <person name="Yin J."/>
            <person name="Geng J."/>
            <person name="Li G."/>
            <person name="Shi J."/>
            <person name="Liu J."/>
            <person name="Lv H."/>
            <person name="Li J."/>
            <person name="Wang J."/>
            <person name="Deng Y."/>
            <person name="Ran L."/>
            <person name="Shi X."/>
            <person name="Wang X."/>
            <person name="Wu Q."/>
            <person name="Li C."/>
            <person name="Ren X."/>
            <person name="Wang J."/>
            <person name="Wang X."/>
            <person name="Li D."/>
            <person name="Liu D."/>
            <person name="Zhang X."/>
            <person name="Ji Z."/>
            <person name="Zhao W."/>
            <person name="Sun Y."/>
            <person name="Zhang Z."/>
            <person name="Bao J."/>
            <person name="Han Y."/>
            <person name="Dong L."/>
            <person name="Ji J."/>
            <person name="Chen P."/>
            <person name="Wu S."/>
            <person name="Liu J."/>
            <person name="Xiao Y."/>
            <person name="Bu D."/>
            <person name="Tan J."/>
            <person name="Yang L."/>
            <person name="Ye C."/>
            <person name="Zhang J."/>
            <person name="Xu J."/>
            <person name="Zhou Y."/>
            <person name="Yu Y."/>
            <person name="Zhang B."/>
            <person name="Zhuang S."/>
            <person name="Wei H."/>
            <person name="Liu B."/>
            <person name="Lei M."/>
            <person name="Yu H."/>
            <person name="Li Y."/>
            <person name="Xu H."/>
            <person name="Wei S."/>
            <person name="He X."/>
            <person name="Fang L."/>
            <person name="Zhang Z."/>
            <person name="Zhang Y."/>
            <person name="Huang X."/>
            <person name="Su Z."/>
            <person name="Tong W."/>
            <person name="Li J."/>
            <person name="Tong Z."/>
            <person name="Li S."/>
            <person name="Ye J."/>
            <person name="Wang L."/>
            <person name="Fang L."/>
            <person name="Lei T."/>
            <person name="Chen C."/>
            <person name="Chen H."/>
            <person name="Xu Z."/>
            <person name="Li H."/>
            <person name="Huang H."/>
            <person name="Zhang F."/>
            <person name="Xu H."/>
            <person name="Li N."/>
            <person name="Zhao C."/>
            <person name="Li S."/>
            <person name="Dong L."/>
            <person name="Huang Y."/>
            <person name="Li L."/>
            <person name="Xi Y."/>
            <person name="Qi Q."/>
            <person name="Li W."/>
            <person name="Zhang B."/>
            <person name="Hu W."/>
            <person name="Zhang Y."/>
            <person name="Tian X."/>
            <person name="Jiao Y."/>
            <person name="Liang X."/>
            <person name="Jin J."/>
            <person name="Gao L."/>
            <person name="Zheng W."/>
            <person name="Hao B."/>
            <person name="Liu S."/>
            <person name="Wang W."/>
            <person name="Yuan L."/>
            <person name="Cao M."/>
            <person name="McDermott J."/>
            <person name="Samudrala R."/>
            <person name="Wang J."/>
            <person name="Wong G.K."/>
            <person name="Yang H."/>
        </authorList>
    </citation>
    <scope>NUCLEOTIDE SEQUENCE [LARGE SCALE GENOMIC DNA]</scope>
</reference>
<proteinExistence type="predicted"/>
<protein>
    <submittedName>
        <fullName evidence="1">Uncharacterized protein</fullName>
    </submittedName>
</protein>
<name>A3CJ03_ORYSJ</name>
<dbReference type="EMBL" id="CM000149">
    <property type="protein sequence ID" value="EAZ21066.1"/>
    <property type="molecule type" value="Genomic_DNA"/>
</dbReference>
<evidence type="ECO:0000313" key="1">
    <source>
        <dbReference type="EMBL" id="EAZ21066.1"/>
    </source>
</evidence>